<organism evidence="2 3">
    <name type="scientific">Plectus sambesii</name>
    <dbReference type="NCBI Taxonomy" id="2011161"/>
    <lineage>
        <taxon>Eukaryota</taxon>
        <taxon>Metazoa</taxon>
        <taxon>Ecdysozoa</taxon>
        <taxon>Nematoda</taxon>
        <taxon>Chromadorea</taxon>
        <taxon>Plectida</taxon>
        <taxon>Plectina</taxon>
        <taxon>Plectoidea</taxon>
        <taxon>Plectidae</taxon>
        <taxon>Plectus</taxon>
    </lineage>
</organism>
<accession>A0A914VKI9</accession>
<dbReference type="Proteomes" id="UP000887566">
    <property type="component" value="Unplaced"/>
</dbReference>
<reference evidence="3" key="1">
    <citation type="submission" date="2022-11" db="UniProtKB">
        <authorList>
            <consortium name="WormBaseParasite"/>
        </authorList>
    </citation>
    <scope>IDENTIFICATION</scope>
</reference>
<feature type="compositionally biased region" description="Pro residues" evidence="1">
    <location>
        <begin position="230"/>
        <end position="239"/>
    </location>
</feature>
<evidence type="ECO:0000313" key="2">
    <source>
        <dbReference type="Proteomes" id="UP000887566"/>
    </source>
</evidence>
<dbReference type="AlphaFoldDB" id="A0A914VKI9"/>
<name>A0A914VKI9_9BILA</name>
<dbReference type="WBParaSite" id="PSAMB.scaffold2089size25536.g16343.t1">
    <property type="protein sequence ID" value="PSAMB.scaffold2089size25536.g16343.t1"/>
    <property type="gene ID" value="PSAMB.scaffold2089size25536.g16343"/>
</dbReference>
<protein>
    <submittedName>
        <fullName evidence="3">Uncharacterized protein</fullName>
    </submittedName>
</protein>
<proteinExistence type="predicted"/>
<feature type="region of interest" description="Disordered" evidence="1">
    <location>
        <begin position="214"/>
        <end position="250"/>
    </location>
</feature>
<evidence type="ECO:0000256" key="1">
    <source>
        <dbReference type="SAM" id="MobiDB-lite"/>
    </source>
</evidence>
<sequence>MAKLTQIAPFVRRITSDPIAPSPLSRFLLFFCAAQGVVSPGTERESPAIGQPAVPASAVVFFARQYASGAANLLYRPFVYGGALSIEPRVGVPPLIRLRQSSNGRRRLSFGILRRPPPLHRPNITSSSKTEIAPTSTKARCACGIGRPRRGEWKEMVGRARAFCCTLTAVVAKQQADEREECAHVRRRAIADGSTVDVDGGPADAGAAPVYSVCCDPSPTDRQTGRGERSPPPPPPLPPANVAVRTDELA</sequence>
<evidence type="ECO:0000313" key="3">
    <source>
        <dbReference type="WBParaSite" id="PSAMB.scaffold2089size25536.g16343.t1"/>
    </source>
</evidence>
<keyword evidence="2" id="KW-1185">Reference proteome</keyword>